<dbReference type="STRING" id="1702214.AL399_02840"/>
<dbReference type="InterPro" id="IPR025420">
    <property type="entry name" value="DUF4143"/>
</dbReference>
<keyword evidence="4" id="KW-1185">Reference proteome</keyword>
<evidence type="ECO:0000259" key="1">
    <source>
        <dbReference type="Pfam" id="PF13173"/>
    </source>
</evidence>
<evidence type="ECO:0000259" key="2">
    <source>
        <dbReference type="Pfam" id="PF13635"/>
    </source>
</evidence>
<organism evidence="3 4">
    <name type="scientific">Candidatus [Bacteroides] periocalifornicus</name>
    <dbReference type="NCBI Taxonomy" id="1702214"/>
    <lineage>
        <taxon>Bacteria</taxon>
        <taxon>Pseudomonadati</taxon>
        <taxon>Bacteroidota</taxon>
    </lineage>
</organism>
<accession>A0A0Q4B1Q7</accession>
<feature type="domain" description="AAA" evidence="1">
    <location>
        <begin position="22"/>
        <end position="135"/>
    </location>
</feature>
<dbReference type="Pfam" id="PF13173">
    <property type="entry name" value="AAA_14"/>
    <property type="match status" value="1"/>
</dbReference>
<dbReference type="InterPro" id="IPR027417">
    <property type="entry name" value="P-loop_NTPase"/>
</dbReference>
<dbReference type="AlphaFoldDB" id="A0A0Q4B1Q7"/>
<proteinExistence type="predicted"/>
<protein>
    <submittedName>
        <fullName evidence="3">AAA family ATPase</fullName>
    </submittedName>
</protein>
<reference evidence="3" key="1">
    <citation type="submission" date="2015-08" db="EMBL/GenBank/DDBJ databases">
        <title>Candidatus Bacteriodes Periocalifornicus.</title>
        <authorList>
            <person name="McLean J.S."/>
            <person name="Kelley S."/>
        </authorList>
    </citation>
    <scope>NUCLEOTIDE SEQUENCE [LARGE SCALE GENOMIC DNA]</scope>
    <source>
        <strain evidence="3">12B</strain>
    </source>
</reference>
<sequence length="430" mass="47895">MKEYLKRVFDTQLSDYLDAFGAVLIEGPKWCGKTTTAMQQAKSVLRMQDPDTAEAYLATAQTKPSFLLEGDTPRLIDEWQVAPVLWDAVRTAVDDRGQPGQFILTGSNAVDRDQIKHTGTGRIARLRMQPMSLYESRESNGKISLKALFNDPNLDIDGIQSDLGVEQLIFAACRGGWPASLSGKTERAQLMVAHDYFLSVCEDDIRSVDRGRRNGGLARAILRSYARNLSTLASKKSIVADVNATAESLSMPTFDDYMLALQKLFILQDVEAWCPAIRSKTVIRSGLKRGMVDPSIAVAALGLSPSALMLDMRTFGFIFECLCARDLRAYSQPMNSYVNYYHDRYDLEADFVLHLENGHYALIECKLGSREIEEGAAHLLKLKELIRTRNEAEGQNLLREPDLLMVLTGGQIAYTRPDGVKVIPIGCLRD</sequence>
<dbReference type="EMBL" id="LIIK01000009">
    <property type="protein sequence ID" value="KQM09215.1"/>
    <property type="molecule type" value="Genomic_DNA"/>
</dbReference>
<evidence type="ECO:0000313" key="3">
    <source>
        <dbReference type="EMBL" id="KQM09215.1"/>
    </source>
</evidence>
<dbReference type="PATRIC" id="fig|1702214.3.peg.925"/>
<dbReference type="Proteomes" id="UP000054172">
    <property type="component" value="Unassembled WGS sequence"/>
</dbReference>
<dbReference type="PANTHER" id="PTHR43566">
    <property type="entry name" value="CONSERVED PROTEIN"/>
    <property type="match status" value="1"/>
</dbReference>
<comment type="caution">
    <text evidence="3">The sequence shown here is derived from an EMBL/GenBank/DDBJ whole genome shotgun (WGS) entry which is preliminary data.</text>
</comment>
<evidence type="ECO:0000313" key="4">
    <source>
        <dbReference type="Proteomes" id="UP000054172"/>
    </source>
</evidence>
<gene>
    <name evidence="3" type="ORF">AL399_02840</name>
</gene>
<dbReference type="InterPro" id="IPR041682">
    <property type="entry name" value="AAA_14"/>
</dbReference>
<dbReference type="PANTHER" id="PTHR43566:SF2">
    <property type="entry name" value="DUF4143 DOMAIN-CONTAINING PROTEIN"/>
    <property type="match status" value="1"/>
</dbReference>
<dbReference type="Pfam" id="PF13635">
    <property type="entry name" value="DUF4143"/>
    <property type="match status" value="1"/>
</dbReference>
<feature type="domain" description="DUF4143" evidence="2">
    <location>
        <begin position="202"/>
        <end position="367"/>
    </location>
</feature>
<dbReference type="SUPFAM" id="SSF52540">
    <property type="entry name" value="P-loop containing nucleoside triphosphate hydrolases"/>
    <property type="match status" value="1"/>
</dbReference>
<name>A0A0Q4B1Q7_9BACT</name>